<evidence type="ECO:0000256" key="1">
    <source>
        <dbReference type="ARBA" id="ARBA00008056"/>
    </source>
</evidence>
<organism evidence="7">
    <name type="scientific">Selaginella moellendorffii</name>
    <name type="common">Spikemoss</name>
    <dbReference type="NCBI Taxonomy" id="88036"/>
    <lineage>
        <taxon>Eukaryota</taxon>
        <taxon>Viridiplantae</taxon>
        <taxon>Streptophyta</taxon>
        <taxon>Embryophyta</taxon>
        <taxon>Tracheophyta</taxon>
        <taxon>Lycopodiopsida</taxon>
        <taxon>Selaginellales</taxon>
        <taxon>Selaginellaceae</taxon>
        <taxon>Selaginella</taxon>
    </lineage>
</organism>
<dbReference type="Gene3D" id="2.60.120.330">
    <property type="entry name" value="B-lactam Antibiotic, Isopenicillin N Synthase, Chain"/>
    <property type="match status" value="1"/>
</dbReference>
<dbReference type="InterPro" id="IPR044861">
    <property type="entry name" value="IPNS-like_FE2OG_OXY"/>
</dbReference>
<dbReference type="InterPro" id="IPR050295">
    <property type="entry name" value="Plant_2OG-oxidoreductases"/>
</dbReference>
<gene>
    <name evidence="6" type="ORF">SELMODRAFT_451002</name>
</gene>
<dbReference type="GO" id="GO:0016491">
    <property type="term" value="F:oxidoreductase activity"/>
    <property type="evidence" value="ECO:0007669"/>
    <property type="project" value="UniProtKB-KW"/>
</dbReference>
<dbReference type="PROSITE" id="PS51471">
    <property type="entry name" value="FE2OG_OXY"/>
    <property type="match status" value="1"/>
</dbReference>
<sequence length="338" mass="38241">MAGVRAMVDLGIDHVPNEYLTSICKGITIKAPNNLPIIDLSGIDSDDLKRKSAAEAIHLACQKWGFFQVIGHGISNELMQDIIKMVHHFFNLPAKERMVYYSTDIYKSFRFSTGSIASAKKKFWSDYLCQHCRPAVHEDDVPESIPNYRKITSNYAKAVDELARKLLRIIAQNLGLGWQILEKHLDPPKQTMKMTYYPQCPCPDQAIGIGRHADPGTITVLQQELGVEGLEVNYNGQWIPVKPVEGALVINIADMLQILSNNKYKSAEHQVLVNTKRPRVSIASFYGPTDDKHIAPLEELLGDNPPMFKACLFREYMDSFYKNHLGTRNIETLRILNN</sequence>
<evidence type="ECO:0000256" key="3">
    <source>
        <dbReference type="ARBA" id="ARBA00023004"/>
    </source>
</evidence>
<dbReference type="AlphaFoldDB" id="D8RTI2"/>
<dbReference type="InterPro" id="IPR027443">
    <property type="entry name" value="IPNS-like_sf"/>
</dbReference>
<dbReference type="SUPFAM" id="SSF51197">
    <property type="entry name" value="Clavaminate synthase-like"/>
    <property type="match status" value="1"/>
</dbReference>
<dbReference type="EMBL" id="GL377589">
    <property type="protein sequence ID" value="EFJ24520.1"/>
    <property type="molecule type" value="Genomic_DNA"/>
</dbReference>
<name>D8RTI2_SELML</name>
<keyword evidence="4" id="KW-0560">Oxidoreductase</keyword>
<protein>
    <submittedName>
        <fullName evidence="6">Oxidoreductase</fullName>
    </submittedName>
</protein>
<dbReference type="InterPro" id="IPR005123">
    <property type="entry name" value="Oxoglu/Fe-dep_dioxygenase_dom"/>
</dbReference>
<evidence type="ECO:0000256" key="2">
    <source>
        <dbReference type="ARBA" id="ARBA00022723"/>
    </source>
</evidence>
<dbReference type="Pfam" id="PF03171">
    <property type="entry name" value="2OG-FeII_Oxy"/>
    <property type="match status" value="1"/>
</dbReference>
<keyword evidence="3 4" id="KW-0408">Iron</keyword>
<dbReference type="Pfam" id="PF14226">
    <property type="entry name" value="DIOX_N"/>
    <property type="match status" value="1"/>
</dbReference>
<proteinExistence type="inferred from homology"/>
<keyword evidence="7" id="KW-1185">Reference proteome</keyword>
<evidence type="ECO:0000259" key="5">
    <source>
        <dbReference type="PROSITE" id="PS51471"/>
    </source>
</evidence>
<evidence type="ECO:0000313" key="6">
    <source>
        <dbReference type="EMBL" id="EFJ24520.1"/>
    </source>
</evidence>
<dbReference type="HOGENOM" id="CLU_010119_16_4_1"/>
<evidence type="ECO:0000313" key="7">
    <source>
        <dbReference type="Proteomes" id="UP000001514"/>
    </source>
</evidence>
<dbReference type="InterPro" id="IPR026992">
    <property type="entry name" value="DIOX_N"/>
</dbReference>
<dbReference type="GO" id="GO:0046872">
    <property type="term" value="F:metal ion binding"/>
    <property type="evidence" value="ECO:0007669"/>
    <property type="project" value="UniProtKB-KW"/>
</dbReference>
<accession>D8RTI2</accession>
<dbReference type="KEGG" id="smo:SELMODRAFT_451002"/>
<dbReference type="Proteomes" id="UP000001514">
    <property type="component" value="Unassembled WGS sequence"/>
</dbReference>
<reference evidence="6 7" key="1">
    <citation type="journal article" date="2011" name="Science">
        <title>The Selaginella genome identifies genetic changes associated with the evolution of vascular plants.</title>
        <authorList>
            <person name="Banks J.A."/>
            <person name="Nishiyama T."/>
            <person name="Hasebe M."/>
            <person name="Bowman J.L."/>
            <person name="Gribskov M."/>
            <person name="dePamphilis C."/>
            <person name="Albert V.A."/>
            <person name="Aono N."/>
            <person name="Aoyama T."/>
            <person name="Ambrose B.A."/>
            <person name="Ashton N.W."/>
            <person name="Axtell M.J."/>
            <person name="Barker E."/>
            <person name="Barker M.S."/>
            <person name="Bennetzen J.L."/>
            <person name="Bonawitz N.D."/>
            <person name="Chapple C."/>
            <person name="Cheng C."/>
            <person name="Correa L.G."/>
            <person name="Dacre M."/>
            <person name="DeBarry J."/>
            <person name="Dreyer I."/>
            <person name="Elias M."/>
            <person name="Engstrom E.M."/>
            <person name="Estelle M."/>
            <person name="Feng L."/>
            <person name="Finet C."/>
            <person name="Floyd S.K."/>
            <person name="Frommer W.B."/>
            <person name="Fujita T."/>
            <person name="Gramzow L."/>
            <person name="Gutensohn M."/>
            <person name="Harholt J."/>
            <person name="Hattori M."/>
            <person name="Heyl A."/>
            <person name="Hirai T."/>
            <person name="Hiwatashi Y."/>
            <person name="Ishikawa M."/>
            <person name="Iwata M."/>
            <person name="Karol K.G."/>
            <person name="Koehler B."/>
            <person name="Kolukisaoglu U."/>
            <person name="Kubo M."/>
            <person name="Kurata T."/>
            <person name="Lalonde S."/>
            <person name="Li K."/>
            <person name="Li Y."/>
            <person name="Litt A."/>
            <person name="Lyons E."/>
            <person name="Manning G."/>
            <person name="Maruyama T."/>
            <person name="Michael T.P."/>
            <person name="Mikami K."/>
            <person name="Miyazaki S."/>
            <person name="Morinaga S."/>
            <person name="Murata T."/>
            <person name="Mueller-Roeber B."/>
            <person name="Nelson D.R."/>
            <person name="Obara M."/>
            <person name="Oguri Y."/>
            <person name="Olmstead R.G."/>
            <person name="Onodera N."/>
            <person name="Petersen B.L."/>
            <person name="Pils B."/>
            <person name="Prigge M."/>
            <person name="Rensing S.A."/>
            <person name="Riano-Pachon D.M."/>
            <person name="Roberts A.W."/>
            <person name="Sato Y."/>
            <person name="Scheller H.V."/>
            <person name="Schulz B."/>
            <person name="Schulz C."/>
            <person name="Shakirov E.V."/>
            <person name="Shibagaki N."/>
            <person name="Shinohara N."/>
            <person name="Shippen D.E."/>
            <person name="Soerensen I."/>
            <person name="Sotooka R."/>
            <person name="Sugimoto N."/>
            <person name="Sugita M."/>
            <person name="Sumikawa N."/>
            <person name="Tanurdzic M."/>
            <person name="Theissen G."/>
            <person name="Ulvskov P."/>
            <person name="Wakazuki S."/>
            <person name="Weng J.K."/>
            <person name="Willats W.W."/>
            <person name="Wipf D."/>
            <person name="Wolf P.G."/>
            <person name="Yang L."/>
            <person name="Zimmer A.D."/>
            <person name="Zhu Q."/>
            <person name="Mitros T."/>
            <person name="Hellsten U."/>
            <person name="Loque D."/>
            <person name="Otillar R."/>
            <person name="Salamov A."/>
            <person name="Schmutz J."/>
            <person name="Shapiro H."/>
            <person name="Lindquist E."/>
            <person name="Lucas S."/>
            <person name="Rokhsar D."/>
            <person name="Grigoriev I.V."/>
        </authorList>
    </citation>
    <scope>NUCLEOTIDE SEQUENCE [LARGE SCALE GENOMIC DNA]</scope>
</reference>
<dbReference type="eggNOG" id="KOG0143">
    <property type="taxonomic scope" value="Eukaryota"/>
</dbReference>
<evidence type="ECO:0000256" key="4">
    <source>
        <dbReference type="RuleBase" id="RU003682"/>
    </source>
</evidence>
<keyword evidence="2 4" id="KW-0479">Metal-binding</keyword>
<feature type="domain" description="Fe2OG dioxygenase" evidence="5">
    <location>
        <begin position="188"/>
        <end position="288"/>
    </location>
</feature>
<dbReference type="Gramene" id="EFJ24520">
    <property type="protein sequence ID" value="EFJ24520"/>
    <property type="gene ID" value="SELMODRAFT_451002"/>
</dbReference>
<comment type="similarity">
    <text evidence="1 4">Belongs to the iron/ascorbate-dependent oxidoreductase family.</text>
</comment>
<dbReference type="PANTHER" id="PTHR47991">
    <property type="entry name" value="OXOGLUTARATE/IRON-DEPENDENT DIOXYGENASE"/>
    <property type="match status" value="1"/>
</dbReference>
<dbReference type="InParanoid" id="D8RTI2"/>